<gene>
    <name evidence="1" type="ORF">GF359_08655</name>
</gene>
<accession>A0A9D5KAT2</accession>
<protein>
    <submittedName>
        <fullName evidence="1">Uncharacterized protein</fullName>
    </submittedName>
</protein>
<dbReference type="Proteomes" id="UP000630660">
    <property type="component" value="Unassembled WGS sequence"/>
</dbReference>
<evidence type="ECO:0000313" key="1">
    <source>
        <dbReference type="EMBL" id="MBD3365270.1"/>
    </source>
</evidence>
<sequence length="119" mass="13036">MRKLFIFSIIILGILGITCEDANYARIEVTNPNGETVAFGGYFRSDLVDSTDVSGSTPATYDVEVDPSGDHVYAGFCKTTVNDTENELKVELYYAGNLKEAKTVKIPLVGWAFVDCEIP</sequence>
<evidence type="ECO:0000313" key="2">
    <source>
        <dbReference type="Proteomes" id="UP000630660"/>
    </source>
</evidence>
<proteinExistence type="predicted"/>
<name>A0A9D5KAT2_UNCW3</name>
<dbReference type="AlphaFoldDB" id="A0A9D5KAT2"/>
<organism evidence="1 2">
    <name type="scientific">candidate division WOR-3 bacterium</name>
    <dbReference type="NCBI Taxonomy" id="2052148"/>
    <lineage>
        <taxon>Bacteria</taxon>
        <taxon>Bacteria division WOR-3</taxon>
    </lineage>
</organism>
<dbReference type="EMBL" id="WJKJ01000289">
    <property type="protein sequence ID" value="MBD3365270.1"/>
    <property type="molecule type" value="Genomic_DNA"/>
</dbReference>
<reference evidence="1" key="1">
    <citation type="submission" date="2019-11" db="EMBL/GenBank/DDBJ databases">
        <title>Microbial mats filling the niche in hypersaline microbial mats.</title>
        <authorList>
            <person name="Wong H.L."/>
            <person name="Macleod F.I."/>
            <person name="White R.A. III"/>
            <person name="Burns B.P."/>
        </authorList>
    </citation>
    <scope>NUCLEOTIDE SEQUENCE</scope>
    <source>
        <strain evidence="1">Bin_327</strain>
    </source>
</reference>
<comment type="caution">
    <text evidence="1">The sequence shown here is derived from an EMBL/GenBank/DDBJ whole genome shotgun (WGS) entry which is preliminary data.</text>
</comment>